<sequence>MTLQLRIPQSLCASGINAQNQRKLRLSSLNHSETSISIYKDVTRLYREKIRKAKVEVDADGNGAKRFAYAFNKNRGRESGRLLHELLWKRHWERIAPDFQVVHLNSVTVDNCLDNLRLAPWGWKPKAEETSSKEREQILYWLAIQQFPTDPPEEQFVVLNVTRYYNTKGDILEQKNNSCTYYECHYPSCTMTEKELHEFSICGHCQVPQYCGPQRQQEDWPAHKKHCQEWNIIWLQPKR</sequence>
<evidence type="ECO:0000313" key="7">
    <source>
        <dbReference type="RefSeq" id="XP_039240577.1"/>
    </source>
</evidence>
<dbReference type="GO" id="GO:0016020">
    <property type="term" value="C:membrane"/>
    <property type="evidence" value="ECO:0007669"/>
    <property type="project" value="TreeGrafter"/>
</dbReference>
<organism evidence="6 7">
    <name type="scientific">Pipra filicauda</name>
    <name type="common">Wire-tailed manakin</name>
    <dbReference type="NCBI Taxonomy" id="649802"/>
    <lineage>
        <taxon>Eukaryota</taxon>
        <taxon>Metazoa</taxon>
        <taxon>Chordata</taxon>
        <taxon>Craniata</taxon>
        <taxon>Vertebrata</taxon>
        <taxon>Euteleostomi</taxon>
        <taxon>Archelosauria</taxon>
        <taxon>Archosauria</taxon>
        <taxon>Dinosauria</taxon>
        <taxon>Saurischia</taxon>
        <taxon>Theropoda</taxon>
        <taxon>Coelurosauria</taxon>
        <taxon>Aves</taxon>
        <taxon>Neognathae</taxon>
        <taxon>Neoaves</taxon>
        <taxon>Telluraves</taxon>
        <taxon>Australaves</taxon>
        <taxon>Passeriformes</taxon>
        <taxon>Pipridae</taxon>
        <taxon>Pipra</taxon>
    </lineage>
</organism>
<dbReference type="Gene3D" id="6.10.140.2220">
    <property type="match status" value="1"/>
</dbReference>
<protein>
    <submittedName>
        <fullName evidence="7">LOW QUALITY PROTEIN: zinc finger MYND domain-containing protein 19-like</fullName>
    </submittedName>
</protein>
<dbReference type="PANTHER" id="PTHR46831:SF1">
    <property type="entry name" value="ZINC FINGER MYND DOMAIN-CONTAINING PROTEIN 19"/>
    <property type="match status" value="1"/>
</dbReference>
<dbReference type="Pfam" id="PF01753">
    <property type="entry name" value="zf-MYND"/>
    <property type="match status" value="1"/>
</dbReference>
<evidence type="ECO:0000256" key="4">
    <source>
        <dbReference type="PROSITE-ProRule" id="PRU00134"/>
    </source>
</evidence>
<dbReference type="SUPFAM" id="SSF54060">
    <property type="entry name" value="His-Me finger endonucleases"/>
    <property type="match status" value="1"/>
</dbReference>
<keyword evidence="1" id="KW-0479">Metal-binding</keyword>
<dbReference type="Proteomes" id="UP000504627">
    <property type="component" value="Unplaced"/>
</dbReference>
<dbReference type="InterPro" id="IPR032978">
    <property type="entry name" value="ZMYND19"/>
</dbReference>
<keyword evidence="2 4" id="KW-0863">Zinc-finger</keyword>
<feature type="domain" description="MYND-type" evidence="5">
    <location>
        <begin position="189"/>
        <end position="227"/>
    </location>
</feature>
<dbReference type="PANTHER" id="PTHR46831">
    <property type="entry name" value="ZINC FINGER MYND DOMAIN-CONTAINING PROTEIN 19"/>
    <property type="match status" value="1"/>
</dbReference>
<gene>
    <name evidence="7" type="primary">LOC120323894</name>
</gene>
<dbReference type="SUPFAM" id="SSF144232">
    <property type="entry name" value="HIT/MYND zinc finger-like"/>
    <property type="match status" value="1"/>
</dbReference>
<dbReference type="GeneID" id="120323894"/>
<dbReference type="RefSeq" id="XP_039240577.1">
    <property type="nucleotide sequence ID" value="XM_039384643.1"/>
</dbReference>
<evidence type="ECO:0000313" key="6">
    <source>
        <dbReference type="Proteomes" id="UP000504627"/>
    </source>
</evidence>
<evidence type="ECO:0000259" key="5">
    <source>
        <dbReference type="PROSITE" id="PS50865"/>
    </source>
</evidence>
<dbReference type="InterPro" id="IPR044925">
    <property type="entry name" value="His-Me_finger_sf"/>
</dbReference>
<evidence type="ECO:0000256" key="2">
    <source>
        <dbReference type="ARBA" id="ARBA00022771"/>
    </source>
</evidence>
<evidence type="ECO:0000256" key="3">
    <source>
        <dbReference type="ARBA" id="ARBA00022833"/>
    </source>
</evidence>
<keyword evidence="6" id="KW-1185">Reference proteome</keyword>
<keyword evidence="3" id="KW-0862">Zinc</keyword>
<dbReference type="InParanoid" id="A0A7R5KU80"/>
<dbReference type="Gene3D" id="3.90.75.20">
    <property type="match status" value="1"/>
</dbReference>
<evidence type="ECO:0000256" key="1">
    <source>
        <dbReference type="ARBA" id="ARBA00022723"/>
    </source>
</evidence>
<proteinExistence type="predicted"/>
<dbReference type="GO" id="GO:0005737">
    <property type="term" value="C:cytoplasm"/>
    <property type="evidence" value="ECO:0007669"/>
    <property type="project" value="TreeGrafter"/>
</dbReference>
<dbReference type="AlphaFoldDB" id="A0A7R5KU80"/>
<dbReference type="InterPro" id="IPR002893">
    <property type="entry name" value="Znf_MYND"/>
</dbReference>
<name>A0A7R5KU80_9PASS</name>
<dbReference type="GO" id="GO:0008270">
    <property type="term" value="F:zinc ion binding"/>
    <property type="evidence" value="ECO:0007669"/>
    <property type="project" value="UniProtKB-KW"/>
</dbReference>
<dbReference type="PROSITE" id="PS50865">
    <property type="entry name" value="ZF_MYND_2"/>
    <property type="match status" value="1"/>
</dbReference>
<dbReference type="GO" id="GO:0045202">
    <property type="term" value="C:synapse"/>
    <property type="evidence" value="ECO:0007669"/>
    <property type="project" value="TreeGrafter"/>
</dbReference>
<reference evidence="7" key="1">
    <citation type="submission" date="2025-08" db="UniProtKB">
        <authorList>
            <consortium name="RefSeq"/>
        </authorList>
    </citation>
    <scope>IDENTIFICATION</scope>
    <source>
        <tissue evidence="7">Muscle</tissue>
    </source>
</reference>
<accession>A0A7R5KU80</accession>